<dbReference type="PANTHER" id="PTHR34391:SF1">
    <property type="entry name" value="UPF0658 GOLGI APPARATUS MEMBRANE PROTEIN C1952.10C-RELATED"/>
    <property type="match status" value="1"/>
</dbReference>
<accession>A0A1D2V950</accession>
<feature type="region of interest" description="Disordered" evidence="1">
    <location>
        <begin position="759"/>
        <end position="779"/>
    </location>
</feature>
<keyword evidence="2" id="KW-0472">Membrane</keyword>
<dbReference type="GO" id="GO:0005794">
    <property type="term" value="C:Golgi apparatus"/>
    <property type="evidence" value="ECO:0007669"/>
    <property type="project" value="TreeGrafter"/>
</dbReference>
<feature type="transmembrane region" description="Helical" evidence="2">
    <location>
        <begin position="222"/>
        <end position="244"/>
    </location>
</feature>
<feature type="transmembrane region" description="Helical" evidence="2">
    <location>
        <begin position="981"/>
        <end position="1004"/>
    </location>
</feature>
<feature type="transmembrane region" description="Helical" evidence="2">
    <location>
        <begin position="705"/>
        <end position="723"/>
    </location>
</feature>
<dbReference type="EMBL" id="KV454494">
    <property type="protein sequence ID" value="ODV58174.1"/>
    <property type="molecule type" value="Genomic_DNA"/>
</dbReference>
<dbReference type="Proteomes" id="UP000095038">
    <property type="component" value="Unassembled WGS sequence"/>
</dbReference>
<name>A0A1D2V950_9ASCO</name>
<feature type="compositionally biased region" description="Acidic residues" evidence="1">
    <location>
        <begin position="764"/>
        <end position="779"/>
    </location>
</feature>
<sequence length="1033" mass="121004">MISDYELQNLEGSSLKKRSRSQSSLNNSSSATSSATFIANVPNYSTANASNYSTANNNPFDDPLSRNASLSDDPFDDFNDINRPPNVQKTHTKSTFYYDAENFDLNDPEIFKKHLNDSQDELFGIPRRNQDTYTNLAAVTKKNSLFSESKKDKKILRVIAFISIANIIISLPFQLFILIKIIILSNSYDGANEYDILTSYLFQSFYSSDNVSADTVSISFDVFLATVTLLYSKIYQLVLTIYALKKKNDILFLFLLAFLTLILIFTTILYSNTAKSFNNIYSLKVVVDNEIKYVYFNSLSITFKVFSYLLIAISAITLISQFVVFILFAHKLISKRATSKIGYSLEKKKLLNIFNLHRSCLILSGFMTPVFLFLFLDFYQLTDLSNIIIFLIILVPFYLCLNDFAATTENIYLFFFTWYIHLLFFFFTFYRCLIIFNTRVIHQYPIKFFVLKVFFFFHFLLLILNLIVGIKVSTNFYKGLKNQSLKDEWKFLKTLFTPKKIKYNQLPPSQENNNNNDNNNNNNNKNKNNKNNKNNSKNSKASNILNSKLEISFLSILLLFTLLVTIFQIILYTKTYNFSDKVSLFVPQRFLEAFFNNESTFKKFPNKFVKSNFASIFYGELFIIFFCGLLAFSIFKFQQSNEKIKNQSFSLNLILVKSLILLVAFLQTVFVFIQYSHLIFCYFINDYFNENNASDFLSSIELLSLLNIIFSIIRFALLSFFYVKTYHHYNYYFTEVLRVEQLNLENNYDMNANLNNIQANGNENENENENQDNNNSDDDDEEVIMTKKMEIRAILTQRKQKSFEYQFIFFLLFNFYFIIGYIINITERSFYSLIEKIIASFIILIYVIIGGFTLISFNSVLATYAEKNYNNSEFLSGRKNRITLFSKVSKEKMRLISKICMIIFICLIIYPIWQMARIYNSELFELFSLPAFKFLIASYYNRPRQIYIYAGVIDFTPNSKTTFLSSDFAYKIVSKTVSFYIGFYSLMVILFIIILTIYWVIILFRDLNRFDTNSNHKSYFGFHFDFLKRKPRS</sequence>
<dbReference type="InterPro" id="IPR040410">
    <property type="entry name" value="UPF0658_Golgi"/>
</dbReference>
<feature type="transmembrane region" description="Helical" evidence="2">
    <location>
        <begin position="658"/>
        <end position="685"/>
    </location>
</feature>
<evidence type="ECO:0000256" key="2">
    <source>
        <dbReference type="SAM" id="Phobius"/>
    </source>
</evidence>
<feature type="transmembrane region" description="Helical" evidence="2">
    <location>
        <begin position="305"/>
        <end position="329"/>
    </location>
</feature>
<dbReference type="InParanoid" id="A0A1D2V950"/>
<feature type="transmembrane region" description="Helical" evidence="2">
    <location>
        <begin position="807"/>
        <end position="825"/>
    </location>
</feature>
<feature type="transmembrane region" description="Helical" evidence="2">
    <location>
        <begin position="350"/>
        <end position="375"/>
    </location>
</feature>
<evidence type="ECO:0000313" key="4">
    <source>
        <dbReference type="Proteomes" id="UP000095038"/>
    </source>
</evidence>
<feature type="transmembrane region" description="Helical" evidence="2">
    <location>
        <begin position="551"/>
        <end position="571"/>
    </location>
</feature>
<proteinExistence type="predicted"/>
<feature type="region of interest" description="Disordered" evidence="1">
    <location>
        <begin position="504"/>
        <end position="539"/>
    </location>
</feature>
<feature type="transmembrane region" description="Helical" evidence="2">
    <location>
        <begin position="837"/>
        <end position="857"/>
    </location>
</feature>
<feature type="transmembrane region" description="Helical" evidence="2">
    <location>
        <begin position="412"/>
        <end position="436"/>
    </location>
</feature>
<feature type="transmembrane region" description="Helical" evidence="2">
    <location>
        <begin position="448"/>
        <end position="468"/>
    </location>
</feature>
<feature type="region of interest" description="Disordered" evidence="1">
    <location>
        <begin position="1"/>
        <end position="32"/>
    </location>
</feature>
<feature type="transmembrane region" description="Helical" evidence="2">
    <location>
        <begin position="616"/>
        <end position="637"/>
    </location>
</feature>
<feature type="transmembrane region" description="Helical" evidence="2">
    <location>
        <begin position="895"/>
        <end position="913"/>
    </location>
</feature>
<keyword evidence="4" id="KW-1185">Reference proteome</keyword>
<evidence type="ECO:0000313" key="3">
    <source>
        <dbReference type="EMBL" id="ODV58174.1"/>
    </source>
</evidence>
<reference evidence="4" key="1">
    <citation type="submission" date="2016-05" db="EMBL/GenBank/DDBJ databases">
        <title>Comparative genomics of biotechnologically important yeasts.</title>
        <authorList>
            <consortium name="DOE Joint Genome Institute"/>
            <person name="Riley R."/>
            <person name="Haridas S."/>
            <person name="Wolfe K.H."/>
            <person name="Lopes M.R."/>
            <person name="Hittinger C.T."/>
            <person name="Goker M."/>
            <person name="Salamov A."/>
            <person name="Wisecaver J."/>
            <person name="Long T.M."/>
            <person name="Aerts A.L."/>
            <person name="Barry K."/>
            <person name="Choi C."/>
            <person name="Clum A."/>
            <person name="Coughlan A.Y."/>
            <person name="Deshpande S."/>
            <person name="Douglass A.P."/>
            <person name="Hanson S.J."/>
            <person name="Klenk H.-P."/>
            <person name="Labutti K."/>
            <person name="Lapidus A."/>
            <person name="Lindquist E."/>
            <person name="Lipzen A."/>
            <person name="Meier-Kolthoff J.P."/>
            <person name="Ohm R.A."/>
            <person name="Otillar R.P."/>
            <person name="Pangilinan J."/>
            <person name="Peng Y."/>
            <person name="Rokas A."/>
            <person name="Rosa C.A."/>
            <person name="Scheuner C."/>
            <person name="Sibirny A.A."/>
            <person name="Slot J.C."/>
            <person name="Stielow J.B."/>
            <person name="Sun H."/>
            <person name="Kurtzman C.P."/>
            <person name="Blackwell M."/>
            <person name="Grigoriev I.V."/>
            <person name="Jeffries T.W."/>
        </authorList>
    </citation>
    <scope>NUCLEOTIDE SEQUENCE [LARGE SCALE GENOMIC DNA]</scope>
    <source>
        <strain evidence="4">DSM 1968</strain>
    </source>
</reference>
<dbReference type="RefSeq" id="XP_020044481.1">
    <property type="nucleotide sequence ID" value="XM_020188988.1"/>
</dbReference>
<dbReference type="AlphaFoldDB" id="A0A1D2V950"/>
<feature type="transmembrane region" description="Helical" evidence="2">
    <location>
        <begin position="387"/>
        <end position="405"/>
    </location>
</feature>
<gene>
    <name evidence="3" type="ORF">ASCRUDRAFT_128367</name>
</gene>
<feature type="compositionally biased region" description="Low complexity" evidence="1">
    <location>
        <begin position="21"/>
        <end position="32"/>
    </location>
</feature>
<keyword evidence="2" id="KW-1133">Transmembrane helix</keyword>
<feature type="transmembrane region" description="Helical" evidence="2">
    <location>
        <begin position="158"/>
        <end position="183"/>
    </location>
</feature>
<organism evidence="3 4">
    <name type="scientific">Ascoidea rubescens DSM 1968</name>
    <dbReference type="NCBI Taxonomy" id="1344418"/>
    <lineage>
        <taxon>Eukaryota</taxon>
        <taxon>Fungi</taxon>
        <taxon>Dikarya</taxon>
        <taxon>Ascomycota</taxon>
        <taxon>Saccharomycotina</taxon>
        <taxon>Saccharomycetes</taxon>
        <taxon>Ascoideaceae</taxon>
        <taxon>Ascoidea</taxon>
    </lineage>
</organism>
<feature type="transmembrane region" description="Helical" evidence="2">
    <location>
        <begin position="251"/>
        <end position="270"/>
    </location>
</feature>
<evidence type="ECO:0000256" key="1">
    <source>
        <dbReference type="SAM" id="MobiDB-lite"/>
    </source>
</evidence>
<protein>
    <submittedName>
        <fullName evidence="3">Uncharacterized protein</fullName>
    </submittedName>
</protein>
<dbReference type="GeneID" id="30962624"/>
<dbReference type="STRING" id="1344418.A0A1D2V950"/>
<feature type="region of interest" description="Disordered" evidence="1">
    <location>
        <begin position="55"/>
        <end position="90"/>
    </location>
</feature>
<feature type="compositionally biased region" description="Low complexity" evidence="1">
    <location>
        <begin position="512"/>
        <end position="539"/>
    </location>
</feature>
<dbReference type="PANTHER" id="PTHR34391">
    <property type="entry name" value="UPF0658 GOLGI APPARATUS MEMBRANE PROTEIN C1952.10C-RELATED"/>
    <property type="match status" value="1"/>
</dbReference>
<keyword evidence="2" id="KW-0812">Transmembrane</keyword>